<sequence length="93" mass="9266">MQKVETGPLQARLARLARAGGDAARARARAAASLLAAEIAQATPDGRAEVAETPGGGAVTVEAPGLTGREFGTATRAARPVIGPVIARLPGRG</sequence>
<evidence type="ECO:0000313" key="1">
    <source>
        <dbReference type="EMBL" id="AWN50231.1"/>
    </source>
</evidence>
<gene>
    <name evidence="1" type="ORF">DK419_24885</name>
</gene>
<accession>A0A2U8WXU3</accession>
<dbReference type="OrthoDB" id="8005510at2"/>
<dbReference type="Proteomes" id="UP000245444">
    <property type="component" value="Chromosome"/>
</dbReference>
<organism evidence="1 2">
    <name type="scientific">Methylobacterium terrae</name>
    <dbReference type="NCBI Taxonomy" id="2202827"/>
    <lineage>
        <taxon>Bacteria</taxon>
        <taxon>Pseudomonadati</taxon>
        <taxon>Pseudomonadota</taxon>
        <taxon>Alphaproteobacteria</taxon>
        <taxon>Hyphomicrobiales</taxon>
        <taxon>Methylobacteriaceae</taxon>
        <taxon>Methylobacterium</taxon>
    </lineage>
</organism>
<dbReference type="EMBL" id="CP029553">
    <property type="protein sequence ID" value="AWN50231.1"/>
    <property type="molecule type" value="Genomic_DNA"/>
</dbReference>
<dbReference type="AlphaFoldDB" id="A0A2U8WXU3"/>
<keyword evidence="2" id="KW-1185">Reference proteome</keyword>
<proteinExistence type="predicted"/>
<evidence type="ECO:0000313" key="2">
    <source>
        <dbReference type="Proteomes" id="UP000245444"/>
    </source>
</evidence>
<protein>
    <submittedName>
        <fullName evidence="1">Uncharacterized protein</fullName>
    </submittedName>
</protein>
<name>A0A2U8WXU3_9HYPH</name>
<dbReference type="KEGG" id="mtea:DK419_24885"/>
<reference evidence="1 2" key="1">
    <citation type="submission" date="2018-05" db="EMBL/GenBank/DDBJ databases">
        <title>Complete Genome Sequence of Methylobacterium sp. 17Sr1-28.</title>
        <authorList>
            <person name="Srinivasan S."/>
        </authorList>
    </citation>
    <scope>NUCLEOTIDE SEQUENCE [LARGE SCALE GENOMIC DNA]</scope>
    <source>
        <strain evidence="1 2">17Sr1-28</strain>
    </source>
</reference>